<name>A0A432VTR9_9GAMM</name>
<proteinExistence type="inferred from homology"/>
<evidence type="ECO:0000256" key="1">
    <source>
        <dbReference type="ARBA" id="ARBA00038308"/>
    </source>
</evidence>
<comment type="caution">
    <text evidence="2">The sequence shown here is derived from an EMBL/GenBank/DDBJ whole genome shotgun (WGS) entry which is preliminary data.</text>
</comment>
<organism evidence="2 3">
    <name type="scientific">Aliidiomarina haloalkalitolerans</name>
    <dbReference type="NCBI Taxonomy" id="859059"/>
    <lineage>
        <taxon>Bacteria</taxon>
        <taxon>Pseudomonadati</taxon>
        <taxon>Pseudomonadota</taxon>
        <taxon>Gammaproteobacteria</taxon>
        <taxon>Alteromonadales</taxon>
        <taxon>Idiomarinaceae</taxon>
        <taxon>Aliidiomarina</taxon>
    </lineage>
</organism>
<dbReference type="Gene3D" id="1.20.120.740">
    <property type="entry name" value="YgfB uncharacterised protein family UPF0149, PF03695"/>
    <property type="match status" value="1"/>
</dbReference>
<accession>A0A432VTR9</accession>
<dbReference type="OrthoDB" id="9783391at2"/>
<protein>
    <submittedName>
        <fullName evidence="2">YecA family protein</fullName>
    </submittedName>
</protein>
<dbReference type="PANTHER" id="PTHR37528:SF1">
    <property type="entry name" value="UPF0149 PROTEIN YGFB"/>
    <property type="match status" value="1"/>
</dbReference>
<dbReference type="InterPro" id="IPR036255">
    <property type="entry name" value="YgfB-like_sf"/>
</dbReference>
<dbReference type="RefSeq" id="WP_126792747.1">
    <property type="nucleotide sequence ID" value="NZ_PIPI01000004.1"/>
</dbReference>
<dbReference type="InterPro" id="IPR011978">
    <property type="entry name" value="YgfB-like"/>
</dbReference>
<evidence type="ECO:0000313" key="2">
    <source>
        <dbReference type="EMBL" id="RUO19881.1"/>
    </source>
</evidence>
<sequence>MTKTPSKWFEQLNRQLQEHEIIVSAAEVHGMLTGLVASCKPSEQREWLVVLADLINEGHKFADKLIASLDQLHEFTLEGLRCPDLSFQMVLPSDDEPLADRLASLTEWAQCFLVGFGIHQQNLAKASPDLQEAIQDMAEISRLSADVVANDEDERAFYEVSEYVRITAIMCFNELSEHPIAKVPENSTLH</sequence>
<dbReference type="GO" id="GO:0005829">
    <property type="term" value="C:cytosol"/>
    <property type="evidence" value="ECO:0007669"/>
    <property type="project" value="TreeGrafter"/>
</dbReference>
<keyword evidence="3" id="KW-1185">Reference proteome</keyword>
<reference evidence="2 3" key="1">
    <citation type="journal article" date="2011" name="Front. Microbiol.">
        <title>Genomic signatures of strain selection and enhancement in Bacillus atrophaeus var. globigii, a historical biowarfare simulant.</title>
        <authorList>
            <person name="Gibbons H.S."/>
            <person name="Broomall S.M."/>
            <person name="McNew L.A."/>
            <person name="Daligault H."/>
            <person name="Chapman C."/>
            <person name="Bruce D."/>
            <person name="Karavis M."/>
            <person name="Krepps M."/>
            <person name="McGregor P.A."/>
            <person name="Hong C."/>
            <person name="Park K.H."/>
            <person name="Akmal A."/>
            <person name="Feldman A."/>
            <person name="Lin J.S."/>
            <person name="Chang W.E."/>
            <person name="Higgs B.W."/>
            <person name="Demirev P."/>
            <person name="Lindquist J."/>
            <person name="Liem A."/>
            <person name="Fochler E."/>
            <person name="Read T.D."/>
            <person name="Tapia R."/>
            <person name="Johnson S."/>
            <person name="Bishop-Lilly K.A."/>
            <person name="Detter C."/>
            <person name="Han C."/>
            <person name="Sozhamannan S."/>
            <person name="Rosenzweig C.N."/>
            <person name="Skowronski E.W."/>
        </authorList>
    </citation>
    <scope>NUCLEOTIDE SEQUENCE [LARGE SCALE GENOMIC DNA]</scope>
    <source>
        <strain evidence="2 3">AK5</strain>
    </source>
</reference>
<dbReference type="Pfam" id="PF03695">
    <property type="entry name" value="UPF0149"/>
    <property type="match status" value="1"/>
</dbReference>
<gene>
    <name evidence="2" type="ORF">CWE06_07555</name>
</gene>
<comment type="similarity">
    <text evidence="1">Belongs to the UPF0149 family.</text>
</comment>
<dbReference type="AlphaFoldDB" id="A0A432VTR9"/>
<dbReference type="Proteomes" id="UP000288212">
    <property type="component" value="Unassembled WGS sequence"/>
</dbReference>
<evidence type="ECO:0000313" key="3">
    <source>
        <dbReference type="Proteomes" id="UP000288212"/>
    </source>
</evidence>
<dbReference type="NCBIfam" id="TIGR02292">
    <property type="entry name" value="ygfB_yecA"/>
    <property type="match status" value="1"/>
</dbReference>
<dbReference type="SUPFAM" id="SSF101327">
    <property type="entry name" value="YgfB-like"/>
    <property type="match status" value="1"/>
</dbReference>
<dbReference type="EMBL" id="PIPI01000004">
    <property type="protein sequence ID" value="RUO19881.1"/>
    <property type="molecule type" value="Genomic_DNA"/>
</dbReference>
<dbReference type="PANTHER" id="PTHR37528">
    <property type="entry name" value="UPF0149 PROTEIN YGFB"/>
    <property type="match status" value="1"/>
</dbReference>